<dbReference type="AlphaFoldDB" id="A0A944DF41"/>
<name>A0A944DF41_DENI1</name>
<sequence>VDFSKVADTAQAKTFVSRMLGEVQVAALDARLKDAPTSGHRLVRNTELAYQLQDGVHVAWNERAWWAHGTWV</sequence>
<dbReference type="Proteomes" id="UP000694660">
    <property type="component" value="Unassembled WGS sequence"/>
</dbReference>
<evidence type="ECO:0000313" key="1">
    <source>
        <dbReference type="EMBL" id="MBT0963841.1"/>
    </source>
</evidence>
<comment type="caution">
    <text evidence="1">The sequence shown here is derived from an EMBL/GenBank/DDBJ whole genome shotgun (WGS) entry which is preliminary data.</text>
</comment>
<proteinExistence type="predicted"/>
<organism evidence="1 2">
    <name type="scientific">Denitromonas iodatirespirans</name>
    <dbReference type="NCBI Taxonomy" id="2795389"/>
    <lineage>
        <taxon>Bacteria</taxon>
        <taxon>Pseudomonadati</taxon>
        <taxon>Pseudomonadota</taxon>
        <taxon>Betaproteobacteria</taxon>
        <taxon>Rhodocyclales</taxon>
        <taxon>Zoogloeaceae</taxon>
        <taxon>Denitromonas</taxon>
    </lineage>
</organism>
<reference evidence="2" key="1">
    <citation type="journal article" date="2022" name="ISME J.">
        <title>Genetic and phylogenetic analysis of dissimilatory iodate-reducing bacteria identifies potential niches across the world's oceans.</title>
        <authorList>
            <person name="Reyes-Umana V."/>
            <person name="Henning Z."/>
            <person name="Lee K."/>
            <person name="Barnum T.P."/>
            <person name="Coates J.D."/>
        </authorList>
    </citation>
    <scope>NUCLEOTIDE SEQUENCE [LARGE SCALE GENOMIC DNA]</scope>
    <source>
        <strain evidence="2">IR12</strain>
    </source>
</reference>
<accession>A0A944DF41</accession>
<gene>
    <name evidence="1" type="ORF">I8J34_21895</name>
</gene>
<feature type="non-terminal residue" evidence="1">
    <location>
        <position position="1"/>
    </location>
</feature>
<dbReference type="RefSeq" id="WP_214363769.1">
    <property type="nucleotide sequence ID" value="NZ_JAEKFT010000040.1"/>
</dbReference>
<dbReference type="EMBL" id="JAEKFT010000040">
    <property type="protein sequence ID" value="MBT0963841.1"/>
    <property type="molecule type" value="Genomic_DNA"/>
</dbReference>
<protein>
    <submittedName>
        <fullName evidence="1">Uncharacterized protein</fullName>
    </submittedName>
</protein>
<evidence type="ECO:0000313" key="2">
    <source>
        <dbReference type="Proteomes" id="UP000694660"/>
    </source>
</evidence>
<keyword evidence="2" id="KW-1185">Reference proteome</keyword>